<proteinExistence type="predicted"/>
<dbReference type="EMBL" id="QJKJ01003497">
    <property type="protein sequence ID" value="RDX98179.1"/>
    <property type="molecule type" value="Genomic_DNA"/>
</dbReference>
<evidence type="ECO:0000313" key="2">
    <source>
        <dbReference type="EMBL" id="RDX98179.1"/>
    </source>
</evidence>
<dbReference type="PANTHER" id="PTHR34072:SF57">
    <property type="entry name" value="RNA-DIRECTED DNA POLYMERASE"/>
    <property type="match status" value="1"/>
</dbReference>
<feature type="region of interest" description="Disordered" evidence="1">
    <location>
        <begin position="102"/>
        <end position="133"/>
    </location>
</feature>
<name>A0A371H5V9_MUCPR</name>
<protein>
    <recommendedName>
        <fullName evidence="4">Reverse transcriptase RNase H-like domain-containing protein</fullName>
    </recommendedName>
</protein>
<keyword evidence="3" id="KW-1185">Reference proteome</keyword>
<comment type="caution">
    <text evidence="2">The sequence shown here is derived from an EMBL/GenBank/DDBJ whole genome shotgun (WGS) entry which is preliminary data.</text>
</comment>
<reference evidence="2" key="1">
    <citation type="submission" date="2018-05" db="EMBL/GenBank/DDBJ databases">
        <title>Draft genome of Mucuna pruriens seed.</title>
        <authorList>
            <person name="Nnadi N.E."/>
            <person name="Vos R."/>
            <person name="Hasami M.H."/>
            <person name="Devisetty U.K."/>
            <person name="Aguiy J.C."/>
        </authorList>
    </citation>
    <scope>NUCLEOTIDE SEQUENCE [LARGE SCALE GENOMIC DNA]</scope>
    <source>
        <strain evidence="2">JCA_2017</strain>
    </source>
</reference>
<feature type="non-terminal residue" evidence="2">
    <location>
        <position position="1"/>
    </location>
</feature>
<evidence type="ECO:0008006" key="4">
    <source>
        <dbReference type="Google" id="ProtNLM"/>
    </source>
</evidence>
<feature type="compositionally biased region" description="Basic and acidic residues" evidence="1">
    <location>
        <begin position="110"/>
        <end position="127"/>
    </location>
</feature>
<evidence type="ECO:0000313" key="3">
    <source>
        <dbReference type="Proteomes" id="UP000257109"/>
    </source>
</evidence>
<dbReference type="OrthoDB" id="10055717at2759"/>
<dbReference type="AlphaFoldDB" id="A0A371H5V9"/>
<sequence length="133" mass="15410">MQGSVEDSSKILARLPCPYPNCYRRISDSHPHQFSKHLIGSIHSSYCVTHPTPHSKSSWANKSESTSSPLRFLLKKLDVKPRLIWWMLLLQEFDIEIRDKKGAENSVADHLSRIERESDPMPIRDEFPNEQLL</sequence>
<organism evidence="2 3">
    <name type="scientific">Mucuna pruriens</name>
    <name type="common">Velvet bean</name>
    <name type="synonym">Dolichos pruriens</name>
    <dbReference type="NCBI Taxonomy" id="157652"/>
    <lineage>
        <taxon>Eukaryota</taxon>
        <taxon>Viridiplantae</taxon>
        <taxon>Streptophyta</taxon>
        <taxon>Embryophyta</taxon>
        <taxon>Tracheophyta</taxon>
        <taxon>Spermatophyta</taxon>
        <taxon>Magnoliopsida</taxon>
        <taxon>eudicotyledons</taxon>
        <taxon>Gunneridae</taxon>
        <taxon>Pentapetalae</taxon>
        <taxon>rosids</taxon>
        <taxon>fabids</taxon>
        <taxon>Fabales</taxon>
        <taxon>Fabaceae</taxon>
        <taxon>Papilionoideae</taxon>
        <taxon>50 kb inversion clade</taxon>
        <taxon>NPAAA clade</taxon>
        <taxon>indigoferoid/millettioid clade</taxon>
        <taxon>Phaseoleae</taxon>
        <taxon>Mucuna</taxon>
    </lineage>
</organism>
<evidence type="ECO:0000256" key="1">
    <source>
        <dbReference type="SAM" id="MobiDB-lite"/>
    </source>
</evidence>
<dbReference type="Proteomes" id="UP000257109">
    <property type="component" value="Unassembled WGS sequence"/>
</dbReference>
<dbReference type="PANTHER" id="PTHR34072">
    <property type="entry name" value="ENZYMATIC POLYPROTEIN-RELATED"/>
    <property type="match status" value="1"/>
</dbReference>
<accession>A0A371H5V9</accession>
<gene>
    <name evidence="2" type="ORF">CR513_18952</name>
</gene>